<dbReference type="InterPro" id="IPR015797">
    <property type="entry name" value="NUDIX_hydrolase-like_dom_sf"/>
</dbReference>
<dbReference type="PANTHER" id="PTHR43046">
    <property type="entry name" value="GDP-MANNOSE MANNOSYL HYDROLASE"/>
    <property type="match status" value="1"/>
</dbReference>
<evidence type="ECO:0000256" key="2">
    <source>
        <dbReference type="ARBA" id="ARBA00005582"/>
    </source>
</evidence>
<evidence type="ECO:0000256" key="3">
    <source>
        <dbReference type="ARBA" id="ARBA00022801"/>
    </source>
</evidence>
<dbReference type="PROSITE" id="PS51462">
    <property type="entry name" value="NUDIX"/>
    <property type="match status" value="2"/>
</dbReference>
<dbReference type="CDD" id="cd04683">
    <property type="entry name" value="NUDIX_Hydrolase"/>
    <property type="match status" value="1"/>
</dbReference>
<evidence type="ECO:0000256" key="4">
    <source>
        <dbReference type="RuleBase" id="RU003476"/>
    </source>
</evidence>
<keyword evidence="7" id="KW-1185">Reference proteome</keyword>
<reference evidence="7" key="1">
    <citation type="journal article" date="2019" name="Int. J. Syst. Evol. Microbiol.">
        <title>The Global Catalogue of Microorganisms (GCM) 10K type strain sequencing project: providing services to taxonomists for standard genome sequencing and annotation.</title>
        <authorList>
            <consortium name="The Broad Institute Genomics Platform"/>
            <consortium name="The Broad Institute Genome Sequencing Center for Infectious Disease"/>
            <person name="Wu L."/>
            <person name="Ma J."/>
        </authorList>
    </citation>
    <scope>NUCLEOTIDE SEQUENCE [LARGE SCALE GENOMIC DNA]</scope>
    <source>
        <strain evidence="7">JCM 4855</strain>
    </source>
</reference>
<dbReference type="InterPro" id="IPR020476">
    <property type="entry name" value="Nudix_hydrolase"/>
</dbReference>
<dbReference type="InterPro" id="IPR020084">
    <property type="entry name" value="NUDIX_hydrolase_CS"/>
</dbReference>
<gene>
    <name evidence="6" type="ORF">ACFQMH_04935</name>
</gene>
<dbReference type="SUPFAM" id="SSF55811">
    <property type="entry name" value="Nudix"/>
    <property type="match status" value="2"/>
</dbReference>
<dbReference type="PROSITE" id="PS00893">
    <property type="entry name" value="NUDIX_BOX"/>
    <property type="match status" value="1"/>
</dbReference>
<dbReference type="Gene3D" id="3.90.79.10">
    <property type="entry name" value="Nucleoside Triphosphate Pyrophosphohydrolase"/>
    <property type="match status" value="2"/>
</dbReference>
<keyword evidence="3 4" id="KW-0378">Hydrolase</keyword>
<dbReference type="InterPro" id="IPR000086">
    <property type="entry name" value="NUDIX_hydrolase_dom"/>
</dbReference>
<evidence type="ECO:0000313" key="7">
    <source>
        <dbReference type="Proteomes" id="UP001596409"/>
    </source>
</evidence>
<proteinExistence type="inferred from homology"/>
<dbReference type="PANTHER" id="PTHR43046:SF14">
    <property type="entry name" value="MUTT_NUDIX FAMILY PROTEIN"/>
    <property type="match status" value="1"/>
</dbReference>
<protein>
    <submittedName>
        <fullName evidence="6">NUDIX domain-containing protein</fullName>
    </submittedName>
</protein>
<sequence>MTTHDMNASASGLPAEEPRDTAALLINDAGQYLLHLRDANKPIRCPGTWALPGGHAEPGESCDEAIARELLEETGLSVPGLRPFSVVERVDGSGTVTDRVLVYLGTWNGAAHEIDLREGIQLRWTDAAETAHMTMDPGTLAVIHEHRLRGPARNRDGVRPAVVRLREPRSATERNIIGGHLYLERDGTVLLGKRHPDSAYAPSTWHVPAGHCELEPVRRCVVREVAEETGIVVAEEDLTLVHTVHLLDPVSPVPRMQLFFRPSRWRGEPRLLEPDRCLEWRWWPLDALPEPLVHYTRAALGAIARGETYSQLGWPT</sequence>
<evidence type="ECO:0000256" key="1">
    <source>
        <dbReference type="ARBA" id="ARBA00001946"/>
    </source>
</evidence>
<dbReference type="PRINTS" id="PR00502">
    <property type="entry name" value="NUDIXFAMILY"/>
</dbReference>
<dbReference type="EMBL" id="JBHSYM010000007">
    <property type="protein sequence ID" value="MFC7011064.1"/>
    <property type="molecule type" value="Genomic_DNA"/>
</dbReference>
<evidence type="ECO:0000313" key="6">
    <source>
        <dbReference type="EMBL" id="MFC7011064.1"/>
    </source>
</evidence>
<accession>A0ABW2DTJ3</accession>
<feature type="domain" description="Nudix hydrolase" evidence="5">
    <location>
        <begin position="172"/>
        <end position="305"/>
    </location>
</feature>
<name>A0ABW2DTJ3_9ACTN</name>
<comment type="similarity">
    <text evidence="2 4">Belongs to the Nudix hydrolase family.</text>
</comment>
<dbReference type="Proteomes" id="UP001596409">
    <property type="component" value="Unassembled WGS sequence"/>
</dbReference>
<feature type="domain" description="Nudix hydrolase" evidence="5">
    <location>
        <begin position="16"/>
        <end position="148"/>
    </location>
</feature>
<comment type="caution">
    <text evidence="6">The sequence shown here is derived from an EMBL/GenBank/DDBJ whole genome shotgun (WGS) entry which is preliminary data.</text>
</comment>
<organism evidence="6 7">
    <name type="scientific">Streptomyces viridiviolaceus</name>
    <dbReference type="NCBI Taxonomy" id="68282"/>
    <lineage>
        <taxon>Bacteria</taxon>
        <taxon>Bacillati</taxon>
        <taxon>Actinomycetota</taxon>
        <taxon>Actinomycetes</taxon>
        <taxon>Kitasatosporales</taxon>
        <taxon>Streptomycetaceae</taxon>
        <taxon>Streptomyces</taxon>
    </lineage>
</organism>
<evidence type="ECO:0000259" key="5">
    <source>
        <dbReference type="PROSITE" id="PS51462"/>
    </source>
</evidence>
<comment type="cofactor">
    <cofactor evidence="1">
        <name>Mg(2+)</name>
        <dbReference type="ChEBI" id="CHEBI:18420"/>
    </cofactor>
</comment>
<dbReference type="RefSeq" id="WP_189869917.1">
    <property type="nucleotide sequence ID" value="NZ_BMWA01000005.1"/>
</dbReference>
<dbReference type="Pfam" id="PF00293">
    <property type="entry name" value="NUDIX"/>
    <property type="match status" value="2"/>
</dbReference>